<protein>
    <submittedName>
        <fullName evidence="3">Uncharacterized protein K02A2.6-like</fullName>
    </submittedName>
</protein>
<dbReference type="InterPro" id="IPR036397">
    <property type="entry name" value="RNaseH_sf"/>
</dbReference>
<dbReference type="SUPFAM" id="SSF53098">
    <property type="entry name" value="Ribonuclease H-like"/>
    <property type="match status" value="1"/>
</dbReference>
<dbReference type="GO" id="GO:0003676">
    <property type="term" value="F:nucleic acid binding"/>
    <property type="evidence" value="ECO:0007669"/>
    <property type="project" value="InterPro"/>
</dbReference>
<dbReference type="InterPro" id="IPR052160">
    <property type="entry name" value="Gypsy_RT_Integrase-like"/>
</dbReference>
<feature type="domain" description="Integrase catalytic" evidence="1">
    <location>
        <begin position="43"/>
        <end position="155"/>
    </location>
</feature>
<accession>A0AB32W3R4</accession>
<evidence type="ECO:0000259" key="1">
    <source>
        <dbReference type="PROSITE" id="PS50994"/>
    </source>
</evidence>
<dbReference type="InterPro" id="IPR001584">
    <property type="entry name" value="Integrase_cat-core"/>
</dbReference>
<organism evidence="2 3">
    <name type="scientific">Theobroma cacao</name>
    <name type="common">Cacao</name>
    <name type="synonym">Cocoa</name>
    <dbReference type="NCBI Taxonomy" id="3641"/>
    <lineage>
        <taxon>Eukaryota</taxon>
        <taxon>Viridiplantae</taxon>
        <taxon>Streptophyta</taxon>
        <taxon>Embryophyta</taxon>
        <taxon>Tracheophyta</taxon>
        <taxon>Spermatophyta</taxon>
        <taxon>Magnoliopsida</taxon>
        <taxon>eudicotyledons</taxon>
        <taxon>Gunneridae</taxon>
        <taxon>Pentapetalae</taxon>
        <taxon>rosids</taxon>
        <taxon>malvids</taxon>
        <taxon>Malvales</taxon>
        <taxon>Malvaceae</taxon>
        <taxon>Byttnerioideae</taxon>
        <taxon>Theobroma</taxon>
    </lineage>
</organism>
<dbReference type="GeneID" id="108661382"/>
<dbReference type="GO" id="GO:0015074">
    <property type="term" value="P:DNA integration"/>
    <property type="evidence" value="ECO:0007669"/>
    <property type="project" value="InterPro"/>
</dbReference>
<dbReference type="Pfam" id="PF00665">
    <property type="entry name" value="rve"/>
    <property type="match status" value="1"/>
</dbReference>
<dbReference type="AlphaFoldDB" id="A0AB32W3R4"/>
<dbReference type="PANTHER" id="PTHR47266">
    <property type="entry name" value="ENDONUCLEASE-RELATED"/>
    <property type="match status" value="1"/>
</dbReference>
<evidence type="ECO:0000313" key="2">
    <source>
        <dbReference type="Proteomes" id="UP000694886"/>
    </source>
</evidence>
<dbReference type="Proteomes" id="UP000694886">
    <property type="component" value="Chromosome 1"/>
</dbReference>
<dbReference type="Gene3D" id="3.30.420.10">
    <property type="entry name" value="Ribonuclease H-like superfamily/Ribonuclease H"/>
    <property type="match status" value="1"/>
</dbReference>
<dbReference type="RefSeq" id="XP_017973205.1">
    <property type="nucleotide sequence ID" value="XM_018117716.1"/>
</dbReference>
<gene>
    <name evidence="3" type="primary">LOC108661382</name>
</gene>
<reference evidence="2" key="1">
    <citation type="journal article" date="1997" name="Nucleic Acids Res.">
        <title>tRNAscan-SE: a program for improved detection of transfer RNA genes in genomic sequence.</title>
        <authorList>
            <person name="Lowe T.M."/>
            <person name="Eddy S.R."/>
        </authorList>
    </citation>
    <scope>NUCLEOTIDE SEQUENCE [LARGE SCALE GENOMIC DNA]</scope>
    <source>
        <strain evidence="2">r\B97-61/B2</strain>
    </source>
</reference>
<dbReference type="InterPro" id="IPR012337">
    <property type="entry name" value="RNaseH-like_sf"/>
</dbReference>
<dbReference type="Gramene" id="Tc01v2_t019740.1">
    <property type="protein sequence ID" value="Tc01v2_p019740.1"/>
    <property type="gene ID" value="Tc01v2_g019740"/>
</dbReference>
<proteinExistence type="predicted"/>
<sequence length="155" mass="17593">MALKRIGLGNVVGAYEIDALSALTAQVAILTKRCQRVGNISRRHEMPLNNFLEIEIFDVWGIDFMGPFIPSYNNKYLLVDIDDVSKWVEAATFPHNDSKVVMNFIKKNILTQFNIPRAIVNDEGSHYCNKYFDALRAKYGVKHKVAMAYHPQTSG</sequence>
<evidence type="ECO:0000313" key="3">
    <source>
        <dbReference type="RefSeq" id="XP_017973205.1"/>
    </source>
</evidence>
<reference evidence="3" key="2">
    <citation type="submission" date="2025-08" db="UniProtKB">
        <authorList>
            <consortium name="RefSeq"/>
        </authorList>
    </citation>
    <scope>IDENTIFICATION</scope>
</reference>
<name>A0AB32W3R4_THECC</name>
<dbReference type="KEGG" id="tcc:108661382"/>
<dbReference type="PROSITE" id="PS50994">
    <property type="entry name" value="INTEGRASE"/>
    <property type="match status" value="1"/>
</dbReference>